<evidence type="ECO:0000313" key="2">
    <source>
        <dbReference type="Proteomes" id="UP000178681"/>
    </source>
</evidence>
<dbReference type="EMBL" id="MFJG01000022">
    <property type="protein sequence ID" value="OGG06739.1"/>
    <property type="molecule type" value="Genomic_DNA"/>
</dbReference>
<accession>A0A1F5Z2Q0</accession>
<dbReference type="AlphaFoldDB" id="A0A1F5Z2Q0"/>
<sequence length="80" mass="8854">MVLEITGAPIPAVRLLFRLQPLVRQHLPQLLLLLQIVPRELFISQLISPLKLHLAAQALPVLQALIAVPAYAPVLHIFNA</sequence>
<organism evidence="1 2">
    <name type="scientific">Candidatus Gottesmanbacteria bacterium RIFCSPHIGHO2_01_FULL_42_12</name>
    <dbReference type="NCBI Taxonomy" id="1798377"/>
    <lineage>
        <taxon>Bacteria</taxon>
        <taxon>Candidatus Gottesmaniibacteriota</taxon>
    </lineage>
</organism>
<protein>
    <submittedName>
        <fullName evidence="1">Uncharacterized protein</fullName>
    </submittedName>
</protein>
<dbReference type="Proteomes" id="UP000178681">
    <property type="component" value="Unassembled WGS sequence"/>
</dbReference>
<comment type="caution">
    <text evidence="1">The sequence shown here is derived from an EMBL/GenBank/DDBJ whole genome shotgun (WGS) entry which is preliminary data.</text>
</comment>
<proteinExistence type="predicted"/>
<gene>
    <name evidence="1" type="ORF">A2872_00310</name>
</gene>
<reference evidence="1 2" key="1">
    <citation type="journal article" date="2016" name="Nat. Commun.">
        <title>Thousands of microbial genomes shed light on interconnected biogeochemical processes in an aquifer system.</title>
        <authorList>
            <person name="Anantharaman K."/>
            <person name="Brown C.T."/>
            <person name="Hug L.A."/>
            <person name="Sharon I."/>
            <person name="Castelle C.J."/>
            <person name="Probst A.J."/>
            <person name="Thomas B.C."/>
            <person name="Singh A."/>
            <person name="Wilkins M.J."/>
            <person name="Karaoz U."/>
            <person name="Brodie E.L."/>
            <person name="Williams K.H."/>
            <person name="Hubbard S.S."/>
            <person name="Banfield J.F."/>
        </authorList>
    </citation>
    <scope>NUCLEOTIDE SEQUENCE [LARGE SCALE GENOMIC DNA]</scope>
</reference>
<evidence type="ECO:0000313" key="1">
    <source>
        <dbReference type="EMBL" id="OGG06739.1"/>
    </source>
</evidence>
<name>A0A1F5Z2Q0_9BACT</name>